<dbReference type="InterPro" id="IPR029068">
    <property type="entry name" value="Glyas_Bleomycin-R_OHBP_Dase"/>
</dbReference>
<dbReference type="Pfam" id="PF00903">
    <property type="entry name" value="Glyoxalase"/>
    <property type="match status" value="1"/>
</dbReference>
<dbReference type="PROSITE" id="PS51819">
    <property type="entry name" value="VOC"/>
    <property type="match status" value="1"/>
</dbReference>
<dbReference type="InterPro" id="IPR004360">
    <property type="entry name" value="Glyas_Fos-R_dOase_dom"/>
</dbReference>
<evidence type="ECO:0000313" key="3">
    <source>
        <dbReference type="EMBL" id="GAA4686067.1"/>
    </source>
</evidence>
<comment type="caution">
    <text evidence="3">The sequence shown here is derived from an EMBL/GenBank/DDBJ whole genome shotgun (WGS) entry which is preliminary data.</text>
</comment>
<dbReference type="InterPro" id="IPR037523">
    <property type="entry name" value="VOC_core"/>
</dbReference>
<proteinExistence type="predicted"/>
<organism evidence="3 4">
    <name type="scientific">Frondihabitans cladoniiphilus</name>
    <dbReference type="NCBI Taxonomy" id="715785"/>
    <lineage>
        <taxon>Bacteria</taxon>
        <taxon>Bacillati</taxon>
        <taxon>Actinomycetota</taxon>
        <taxon>Actinomycetes</taxon>
        <taxon>Micrococcales</taxon>
        <taxon>Microbacteriaceae</taxon>
        <taxon>Frondihabitans</taxon>
    </lineage>
</organism>
<evidence type="ECO:0000259" key="2">
    <source>
        <dbReference type="PROSITE" id="PS51819"/>
    </source>
</evidence>
<dbReference type="Proteomes" id="UP001501295">
    <property type="component" value="Unassembled WGS sequence"/>
</dbReference>
<dbReference type="SUPFAM" id="SSF54593">
    <property type="entry name" value="Glyoxalase/Bleomycin resistance protein/Dihydroxybiphenyl dioxygenase"/>
    <property type="match status" value="2"/>
</dbReference>
<protein>
    <recommendedName>
        <fullName evidence="2">VOC domain-containing protein</fullName>
    </recommendedName>
</protein>
<evidence type="ECO:0000256" key="1">
    <source>
        <dbReference type="ARBA" id="ARBA00022723"/>
    </source>
</evidence>
<dbReference type="EMBL" id="BAABLM010000012">
    <property type="protein sequence ID" value="GAA4686067.1"/>
    <property type="molecule type" value="Genomic_DNA"/>
</dbReference>
<keyword evidence="1" id="KW-0479">Metal-binding</keyword>
<reference evidence="4" key="1">
    <citation type="journal article" date="2019" name="Int. J. Syst. Evol. Microbiol.">
        <title>The Global Catalogue of Microorganisms (GCM) 10K type strain sequencing project: providing services to taxonomists for standard genome sequencing and annotation.</title>
        <authorList>
            <consortium name="The Broad Institute Genomics Platform"/>
            <consortium name="The Broad Institute Genome Sequencing Center for Infectious Disease"/>
            <person name="Wu L."/>
            <person name="Ma J."/>
        </authorList>
    </citation>
    <scope>NUCLEOTIDE SEQUENCE [LARGE SCALE GENOMIC DNA]</scope>
    <source>
        <strain evidence="4">JCM 18956</strain>
    </source>
</reference>
<dbReference type="PANTHER" id="PTHR43048:SF3">
    <property type="entry name" value="METHYLMALONYL-COA EPIMERASE, MITOCHONDRIAL"/>
    <property type="match status" value="1"/>
</dbReference>
<evidence type="ECO:0000313" key="4">
    <source>
        <dbReference type="Proteomes" id="UP001501295"/>
    </source>
</evidence>
<dbReference type="RefSeq" id="WP_345377311.1">
    <property type="nucleotide sequence ID" value="NZ_BAABLM010000012.1"/>
</dbReference>
<accession>A0ABP8WC86</accession>
<feature type="domain" description="VOC" evidence="2">
    <location>
        <begin position="190"/>
        <end position="318"/>
    </location>
</feature>
<dbReference type="Gene3D" id="3.10.180.10">
    <property type="entry name" value="2,3-Dihydroxybiphenyl 1,2-Dioxygenase, domain 1"/>
    <property type="match status" value="2"/>
</dbReference>
<dbReference type="InterPro" id="IPR051785">
    <property type="entry name" value="MMCE/EMCE_epimerase"/>
</dbReference>
<keyword evidence="4" id="KW-1185">Reference proteome</keyword>
<gene>
    <name evidence="3" type="ORF">GCM10025780_35800</name>
</gene>
<sequence>MPFTITMLYHPTIAVDDLEAARGWFRDVFGRRPLRWEETLDLDLLDPEYPKNYSFFAFIADEHWVFLCPTLHATGKLAGQTRYKGVPEGMIGLGWSTDDAVDVFAELADRGIGAIDQQGQLITTAAKPVSSFADDILTGFTLPEDTGFRYEFQQTSPRHWPKYAEFADPRLGDDWSGPKLDPADPLGILRTSHHTILTLDLDRALGFYRDALGAVVLDSTRNVELGAESTFVRLADTTLEFAVPDDPAPWAERLSDGRDFYQGVTFEVADPDKAFRHLEEVGVAPVRLSDEVVSIQPEHGFGAEWRFVRKSATEADES</sequence>
<dbReference type="PANTHER" id="PTHR43048">
    <property type="entry name" value="METHYLMALONYL-COA EPIMERASE"/>
    <property type="match status" value="1"/>
</dbReference>
<name>A0ABP8WC86_9MICO</name>